<proteinExistence type="predicted"/>
<keyword evidence="2" id="KW-1185">Reference proteome</keyword>
<dbReference type="VEuPathDB" id="TrichDB:TVAGG3_0090070"/>
<protein>
    <submittedName>
        <fullName evidence="1">Uncharacterized protein</fullName>
    </submittedName>
</protein>
<dbReference type="RefSeq" id="XP_001320870.1">
    <property type="nucleotide sequence ID" value="XM_001320835.1"/>
</dbReference>
<evidence type="ECO:0000313" key="1">
    <source>
        <dbReference type="EMBL" id="EAY08647.1"/>
    </source>
</evidence>
<name>A2EFF0_TRIV3</name>
<sequence length="269" mass="30761">MRRSIYTDLRLGMPVLVLCAGKVTDDEMNFIQSLNDEPAIIDFNSIPHYSASCTKYSIDKPSNVRFRFIFCKKLSEYLDLCQILTRNNTSVPFFSSFATLVFIDYAANSKIQEVRESTAKMIPKRLNTGFVYFNATEDLTSYHTEDTHIFFRSYSAKGLRSNILQFTASVAFKLLLFDPDFVNFQVHQHSKSNKSFLIQLAPCCMSANPADTVRIISNIIKQVDLQENHVIASTIYYILALLEVENPGIVKQNKFFERITLLGCQNTNH</sequence>
<organism evidence="1 2">
    <name type="scientific">Trichomonas vaginalis (strain ATCC PRA-98 / G3)</name>
    <dbReference type="NCBI Taxonomy" id="412133"/>
    <lineage>
        <taxon>Eukaryota</taxon>
        <taxon>Metamonada</taxon>
        <taxon>Parabasalia</taxon>
        <taxon>Trichomonadida</taxon>
        <taxon>Trichomonadidae</taxon>
        <taxon>Trichomonas</taxon>
    </lineage>
</organism>
<reference evidence="1" key="2">
    <citation type="journal article" date="2007" name="Science">
        <title>Draft genome sequence of the sexually transmitted pathogen Trichomonas vaginalis.</title>
        <authorList>
            <person name="Carlton J.M."/>
            <person name="Hirt R.P."/>
            <person name="Silva J.C."/>
            <person name="Delcher A.L."/>
            <person name="Schatz M."/>
            <person name="Zhao Q."/>
            <person name="Wortman J.R."/>
            <person name="Bidwell S.L."/>
            <person name="Alsmark U.C.M."/>
            <person name="Besteiro S."/>
            <person name="Sicheritz-Ponten T."/>
            <person name="Noel C.J."/>
            <person name="Dacks J.B."/>
            <person name="Foster P.G."/>
            <person name="Simillion C."/>
            <person name="Van de Peer Y."/>
            <person name="Miranda-Saavedra D."/>
            <person name="Barton G.J."/>
            <person name="Westrop G.D."/>
            <person name="Mueller S."/>
            <person name="Dessi D."/>
            <person name="Fiori P.L."/>
            <person name="Ren Q."/>
            <person name="Paulsen I."/>
            <person name="Zhang H."/>
            <person name="Bastida-Corcuera F.D."/>
            <person name="Simoes-Barbosa A."/>
            <person name="Brown M.T."/>
            <person name="Hayes R.D."/>
            <person name="Mukherjee M."/>
            <person name="Okumura C.Y."/>
            <person name="Schneider R."/>
            <person name="Smith A.J."/>
            <person name="Vanacova S."/>
            <person name="Villalvazo M."/>
            <person name="Haas B.J."/>
            <person name="Pertea M."/>
            <person name="Feldblyum T.V."/>
            <person name="Utterback T.R."/>
            <person name="Shu C.L."/>
            <person name="Osoegawa K."/>
            <person name="de Jong P.J."/>
            <person name="Hrdy I."/>
            <person name="Horvathova L."/>
            <person name="Zubacova Z."/>
            <person name="Dolezal P."/>
            <person name="Malik S.B."/>
            <person name="Logsdon J.M. Jr."/>
            <person name="Henze K."/>
            <person name="Gupta A."/>
            <person name="Wang C.C."/>
            <person name="Dunne R.L."/>
            <person name="Upcroft J.A."/>
            <person name="Upcroft P."/>
            <person name="White O."/>
            <person name="Salzberg S.L."/>
            <person name="Tang P."/>
            <person name="Chiu C.-H."/>
            <person name="Lee Y.-S."/>
            <person name="Embley T.M."/>
            <person name="Coombs G.H."/>
            <person name="Mottram J.C."/>
            <person name="Tachezy J."/>
            <person name="Fraser-Liggett C.M."/>
            <person name="Johnson P.J."/>
        </authorList>
    </citation>
    <scope>NUCLEOTIDE SEQUENCE [LARGE SCALE GENOMIC DNA]</scope>
    <source>
        <strain evidence="1">G3</strain>
    </source>
</reference>
<dbReference type="KEGG" id="tva:4766551"/>
<dbReference type="EMBL" id="DS113374">
    <property type="protein sequence ID" value="EAY08647.1"/>
    <property type="molecule type" value="Genomic_DNA"/>
</dbReference>
<accession>A2EFF0</accession>
<gene>
    <name evidence="1" type="ORF">TVAG_240080</name>
</gene>
<dbReference type="Proteomes" id="UP000001542">
    <property type="component" value="Unassembled WGS sequence"/>
</dbReference>
<dbReference type="InParanoid" id="A2EFF0"/>
<evidence type="ECO:0000313" key="2">
    <source>
        <dbReference type="Proteomes" id="UP000001542"/>
    </source>
</evidence>
<dbReference type="AlphaFoldDB" id="A2EFF0"/>
<dbReference type="VEuPathDB" id="TrichDB:TVAG_240080"/>
<reference evidence="1" key="1">
    <citation type="submission" date="2006-10" db="EMBL/GenBank/DDBJ databases">
        <authorList>
            <person name="Amadeo P."/>
            <person name="Zhao Q."/>
            <person name="Wortman J."/>
            <person name="Fraser-Liggett C."/>
            <person name="Carlton J."/>
        </authorList>
    </citation>
    <scope>NUCLEOTIDE SEQUENCE</scope>
    <source>
        <strain evidence="1">G3</strain>
    </source>
</reference>